<dbReference type="InterPro" id="IPR029058">
    <property type="entry name" value="AB_hydrolase_fold"/>
</dbReference>
<comment type="caution">
    <text evidence="2">The sequence shown here is derived from an EMBL/GenBank/DDBJ whole genome shotgun (WGS) entry which is preliminary data.</text>
</comment>
<dbReference type="PANTHER" id="PTHR43433:SF5">
    <property type="entry name" value="AB HYDROLASE-1 DOMAIN-CONTAINING PROTEIN"/>
    <property type="match status" value="1"/>
</dbReference>
<dbReference type="SUPFAM" id="SSF53474">
    <property type="entry name" value="alpha/beta-Hydrolases"/>
    <property type="match status" value="2"/>
</dbReference>
<dbReference type="InterPro" id="IPR050471">
    <property type="entry name" value="AB_hydrolase"/>
</dbReference>
<sequence length="545" mass="61275">MPEHLTTLKDNSIMAYNVFNEDATDKIALVLIMGMTGCMLDWQMWAEAVAKAGNRKVVIFDNRNIGNSHGNVDGLSVDSMALDTIELIEQLNLKDVHLLGFSMGGIIAQQMLLNHSPLFTIHKIILSSSACRRPKLSHIDMSSLEGAQAFNLILYDEEWVSNNKAILAVIKEASNYMRRPFETLQAQFKALSAMELGEKLKHTDWTNRLYVMHGKRDAIISFKDAEHTLEIAKGAKLVNTLPTLEYGHLFWAYFDPKIWSDAIEGCLGEKTEAKLLIDVMTEQRVTLSDGSELAYNVFNDSANKVPLVMIHGMTGIKDDWTGTAVEMARMANRTIVTPDNRNMGNSKGDVKGMTIDVMANDMIELVERLGYETVNLLGFSMGGMIAQYILFNTTRKFHVNKVILAASSIRFPPTKVLPNSIETFQSFVAAGFDPEWRDNHPNELNEFLESFNHPQRPLETMQAQARAIGGQDTTEKLKIGDWTDLIYVLHGKRDELLTFSLAEHALLTVKGSKLINLHSLEFGHFFIMYFMPKDWSDGVEECLGE</sequence>
<evidence type="ECO:0000313" key="2">
    <source>
        <dbReference type="EMBL" id="TIB34953.1"/>
    </source>
</evidence>
<dbReference type="EMBL" id="SPOI01000154">
    <property type="protein sequence ID" value="TIB34953.1"/>
    <property type="molecule type" value="Genomic_DNA"/>
</dbReference>
<dbReference type="Gene3D" id="3.40.50.1820">
    <property type="entry name" value="alpha/beta hydrolase"/>
    <property type="match status" value="2"/>
</dbReference>
<proteinExistence type="predicted"/>
<dbReference type="AlphaFoldDB" id="A0A4T0IYA6"/>
<accession>A0A4T0IYA6</accession>
<dbReference type="Proteomes" id="UP000310689">
    <property type="component" value="Unassembled WGS sequence"/>
</dbReference>
<gene>
    <name evidence="2" type="ORF">E3P86_02735</name>
</gene>
<protein>
    <recommendedName>
        <fullName evidence="1">AB hydrolase-1 domain-containing protein</fullName>
    </recommendedName>
</protein>
<evidence type="ECO:0000259" key="1">
    <source>
        <dbReference type="Pfam" id="PF00561"/>
    </source>
</evidence>
<dbReference type="InterPro" id="IPR000073">
    <property type="entry name" value="AB_hydrolase_1"/>
</dbReference>
<feature type="domain" description="AB hydrolase-1" evidence="1">
    <location>
        <begin position="306"/>
        <end position="417"/>
    </location>
</feature>
<organism evidence="2 3">
    <name type="scientific">Wallemia ichthyophaga</name>
    <dbReference type="NCBI Taxonomy" id="245174"/>
    <lineage>
        <taxon>Eukaryota</taxon>
        <taxon>Fungi</taxon>
        <taxon>Dikarya</taxon>
        <taxon>Basidiomycota</taxon>
        <taxon>Wallemiomycotina</taxon>
        <taxon>Wallemiomycetes</taxon>
        <taxon>Wallemiales</taxon>
        <taxon>Wallemiaceae</taxon>
        <taxon>Wallemia</taxon>
    </lineage>
</organism>
<reference evidence="2 3" key="1">
    <citation type="submission" date="2019-03" db="EMBL/GenBank/DDBJ databases">
        <title>Sequencing 23 genomes of Wallemia ichthyophaga.</title>
        <authorList>
            <person name="Gostincar C."/>
        </authorList>
    </citation>
    <scope>NUCLEOTIDE SEQUENCE [LARGE SCALE GENOMIC DNA]</scope>
    <source>
        <strain evidence="2 3">EXF-6200</strain>
    </source>
</reference>
<feature type="domain" description="AB hydrolase-1" evidence="1">
    <location>
        <begin position="28"/>
        <end position="140"/>
    </location>
</feature>
<dbReference type="Pfam" id="PF00561">
    <property type="entry name" value="Abhydrolase_1"/>
    <property type="match status" value="2"/>
</dbReference>
<dbReference type="PANTHER" id="PTHR43433">
    <property type="entry name" value="HYDROLASE, ALPHA/BETA FOLD FAMILY PROTEIN"/>
    <property type="match status" value="1"/>
</dbReference>
<evidence type="ECO:0000313" key="3">
    <source>
        <dbReference type="Proteomes" id="UP000310689"/>
    </source>
</evidence>
<name>A0A4T0IYA6_WALIC</name>